<evidence type="ECO:0000313" key="7">
    <source>
        <dbReference type="EMBL" id="PWA96697.1"/>
    </source>
</evidence>
<dbReference type="AlphaFoldDB" id="A0A2U1QFE9"/>
<dbReference type="SMART" id="SM01019">
    <property type="entry name" value="B3"/>
    <property type="match status" value="1"/>
</dbReference>
<dbReference type="OrthoDB" id="757982at2759"/>
<dbReference type="PANTHER" id="PTHR46245">
    <property type="entry name" value="B3 DOMAIN-CONTAINING PROTEIN OS07G0563300"/>
    <property type="match status" value="1"/>
</dbReference>
<keyword evidence="2" id="KW-0805">Transcription regulation</keyword>
<keyword evidence="8" id="KW-1185">Reference proteome</keyword>
<dbReference type="InterPro" id="IPR015300">
    <property type="entry name" value="DNA-bd_pseudobarrel_sf"/>
</dbReference>
<comment type="caution">
    <text evidence="7">The sequence shown here is derived from an EMBL/GenBank/DDBJ whole genome shotgun (WGS) entry which is preliminary data.</text>
</comment>
<dbReference type="CDD" id="cd10017">
    <property type="entry name" value="B3_DNA"/>
    <property type="match status" value="1"/>
</dbReference>
<dbReference type="Proteomes" id="UP000245207">
    <property type="component" value="Unassembled WGS sequence"/>
</dbReference>
<dbReference type="InterPro" id="IPR003340">
    <property type="entry name" value="B3_DNA-bd"/>
</dbReference>
<keyword evidence="3" id="KW-0238">DNA-binding</keyword>
<feature type="domain" description="TF-B3" evidence="6">
    <location>
        <begin position="132"/>
        <end position="233"/>
    </location>
</feature>
<evidence type="ECO:0000256" key="1">
    <source>
        <dbReference type="ARBA" id="ARBA00004123"/>
    </source>
</evidence>
<proteinExistence type="predicted"/>
<dbReference type="Pfam" id="PF02362">
    <property type="entry name" value="B3"/>
    <property type="match status" value="1"/>
</dbReference>
<keyword evidence="4" id="KW-0804">Transcription</keyword>
<dbReference type="GO" id="GO:0003677">
    <property type="term" value="F:DNA binding"/>
    <property type="evidence" value="ECO:0007669"/>
    <property type="project" value="UniProtKB-KW"/>
</dbReference>
<evidence type="ECO:0000256" key="4">
    <source>
        <dbReference type="ARBA" id="ARBA00023163"/>
    </source>
</evidence>
<dbReference type="SUPFAM" id="SSF101936">
    <property type="entry name" value="DNA-binding pseudobarrel domain"/>
    <property type="match status" value="1"/>
</dbReference>
<evidence type="ECO:0000259" key="6">
    <source>
        <dbReference type="PROSITE" id="PS50863"/>
    </source>
</evidence>
<evidence type="ECO:0000256" key="2">
    <source>
        <dbReference type="ARBA" id="ARBA00023015"/>
    </source>
</evidence>
<accession>A0A2U1QFE9</accession>
<protein>
    <submittedName>
        <fullName evidence="7">B3 domain-containing protein</fullName>
    </submittedName>
</protein>
<reference evidence="7 8" key="1">
    <citation type="journal article" date="2018" name="Mol. Plant">
        <title>The genome of Artemisia annua provides insight into the evolution of Asteraceae family and artemisinin biosynthesis.</title>
        <authorList>
            <person name="Shen Q."/>
            <person name="Zhang L."/>
            <person name="Liao Z."/>
            <person name="Wang S."/>
            <person name="Yan T."/>
            <person name="Shi P."/>
            <person name="Liu M."/>
            <person name="Fu X."/>
            <person name="Pan Q."/>
            <person name="Wang Y."/>
            <person name="Lv Z."/>
            <person name="Lu X."/>
            <person name="Zhang F."/>
            <person name="Jiang W."/>
            <person name="Ma Y."/>
            <person name="Chen M."/>
            <person name="Hao X."/>
            <person name="Li L."/>
            <person name="Tang Y."/>
            <person name="Lv G."/>
            <person name="Zhou Y."/>
            <person name="Sun X."/>
            <person name="Brodelius P.E."/>
            <person name="Rose J.K.C."/>
            <person name="Tang K."/>
        </authorList>
    </citation>
    <scope>NUCLEOTIDE SEQUENCE [LARGE SCALE GENOMIC DNA]</scope>
    <source>
        <strain evidence="8">cv. Huhao1</strain>
        <tissue evidence="7">Leaf</tissue>
    </source>
</reference>
<dbReference type="InterPro" id="IPR057743">
    <property type="entry name" value="Zfn_VAL1-3_N"/>
</dbReference>
<dbReference type="Gene3D" id="2.40.330.10">
    <property type="entry name" value="DNA-binding pseudobarrel domain"/>
    <property type="match status" value="1"/>
</dbReference>
<dbReference type="EMBL" id="PKPP01000164">
    <property type="protein sequence ID" value="PWA96697.1"/>
    <property type="molecule type" value="Genomic_DNA"/>
</dbReference>
<evidence type="ECO:0000256" key="5">
    <source>
        <dbReference type="ARBA" id="ARBA00023242"/>
    </source>
</evidence>
<sequence length="243" mass="27429">MGDSLKKNICFNCKDSCCDKLMNGWKDNAGHYVQLCFNCCSIYKAGQFCEMFHSDEDGWRDCESCKQLIHCGCIVSLSDYMMHDSGGITCNKCSDTNSLLGRDCSNDESHSTDVTDLTNDTDLKSVLTPLFEKVVSTTDSNLKTSRMRIPRNYATAHFPEVTGTEVVPLNIIDTDGKEWGVYFRCWPHYNKATYVMTGLKDFYVSKNLQAGDTVAFYRRDTDGKIVMELRKPSDQGPVWPCAK</sequence>
<keyword evidence="5" id="KW-0539">Nucleus</keyword>
<gene>
    <name evidence="7" type="ORF">CTI12_AA036210</name>
</gene>
<dbReference type="PROSITE" id="PS50863">
    <property type="entry name" value="B3"/>
    <property type="match status" value="1"/>
</dbReference>
<name>A0A2U1QFE9_ARTAN</name>
<dbReference type="Pfam" id="PF25813">
    <property type="entry name" value="zf_VAL1_N"/>
    <property type="match status" value="1"/>
</dbReference>
<evidence type="ECO:0000256" key="3">
    <source>
        <dbReference type="ARBA" id="ARBA00023125"/>
    </source>
</evidence>
<evidence type="ECO:0000313" key="8">
    <source>
        <dbReference type="Proteomes" id="UP000245207"/>
    </source>
</evidence>
<dbReference type="GO" id="GO:0005634">
    <property type="term" value="C:nucleus"/>
    <property type="evidence" value="ECO:0007669"/>
    <property type="project" value="UniProtKB-SubCell"/>
</dbReference>
<comment type="subcellular location">
    <subcellularLocation>
        <location evidence="1">Nucleus</location>
    </subcellularLocation>
</comment>
<organism evidence="7 8">
    <name type="scientific">Artemisia annua</name>
    <name type="common">Sweet wormwood</name>
    <dbReference type="NCBI Taxonomy" id="35608"/>
    <lineage>
        <taxon>Eukaryota</taxon>
        <taxon>Viridiplantae</taxon>
        <taxon>Streptophyta</taxon>
        <taxon>Embryophyta</taxon>
        <taxon>Tracheophyta</taxon>
        <taxon>Spermatophyta</taxon>
        <taxon>Magnoliopsida</taxon>
        <taxon>eudicotyledons</taxon>
        <taxon>Gunneridae</taxon>
        <taxon>Pentapetalae</taxon>
        <taxon>asterids</taxon>
        <taxon>campanulids</taxon>
        <taxon>Asterales</taxon>
        <taxon>Asteraceae</taxon>
        <taxon>Asteroideae</taxon>
        <taxon>Anthemideae</taxon>
        <taxon>Artemisiinae</taxon>
        <taxon>Artemisia</taxon>
    </lineage>
</organism>
<dbReference type="PANTHER" id="PTHR46245:SF19">
    <property type="entry name" value="TF-B3 DOMAIN-CONTAINING PROTEIN"/>
    <property type="match status" value="1"/>
</dbReference>